<dbReference type="Proteomes" id="UP000267821">
    <property type="component" value="Unassembled WGS sequence"/>
</dbReference>
<protein>
    <submittedName>
        <fullName evidence="1">Uncharacterized protein</fullName>
    </submittedName>
</protein>
<keyword evidence="2" id="KW-1185">Reference proteome</keyword>
<dbReference type="AlphaFoldDB" id="A0A3N4M1E5"/>
<proteinExistence type="predicted"/>
<organism evidence="1 2">
    <name type="scientific">Terfezia boudieri ATCC MYA-4762</name>
    <dbReference type="NCBI Taxonomy" id="1051890"/>
    <lineage>
        <taxon>Eukaryota</taxon>
        <taxon>Fungi</taxon>
        <taxon>Dikarya</taxon>
        <taxon>Ascomycota</taxon>
        <taxon>Pezizomycotina</taxon>
        <taxon>Pezizomycetes</taxon>
        <taxon>Pezizales</taxon>
        <taxon>Pezizaceae</taxon>
        <taxon>Terfezia</taxon>
    </lineage>
</organism>
<sequence length="121" mass="13856">MNAIISTRTVISRAIQRIGSSDSYQTVQKARFPPQRSVSQVRVQQSRGILYNFTQQRRRLATGSGARGDKVPVSPHITFYTIYGRPIAKVFLIAMGMYQLLYFCWKKLEAVEEQKGKQGWI</sequence>
<evidence type="ECO:0000313" key="2">
    <source>
        <dbReference type="Proteomes" id="UP000267821"/>
    </source>
</evidence>
<reference evidence="1 2" key="1">
    <citation type="journal article" date="2018" name="Nat. Ecol. Evol.">
        <title>Pezizomycetes genomes reveal the molecular basis of ectomycorrhizal truffle lifestyle.</title>
        <authorList>
            <person name="Murat C."/>
            <person name="Payen T."/>
            <person name="Noel B."/>
            <person name="Kuo A."/>
            <person name="Morin E."/>
            <person name="Chen J."/>
            <person name="Kohler A."/>
            <person name="Krizsan K."/>
            <person name="Balestrini R."/>
            <person name="Da Silva C."/>
            <person name="Montanini B."/>
            <person name="Hainaut M."/>
            <person name="Levati E."/>
            <person name="Barry K.W."/>
            <person name="Belfiori B."/>
            <person name="Cichocki N."/>
            <person name="Clum A."/>
            <person name="Dockter R.B."/>
            <person name="Fauchery L."/>
            <person name="Guy J."/>
            <person name="Iotti M."/>
            <person name="Le Tacon F."/>
            <person name="Lindquist E.A."/>
            <person name="Lipzen A."/>
            <person name="Malagnac F."/>
            <person name="Mello A."/>
            <person name="Molinier V."/>
            <person name="Miyauchi S."/>
            <person name="Poulain J."/>
            <person name="Riccioni C."/>
            <person name="Rubini A."/>
            <person name="Sitrit Y."/>
            <person name="Splivallo R."/>
            <person name="Traeger S."/>
            <person name="Wang M."/>
            <person name="Zifcakova L."/>
            <person name="Wipf D."/>
            <person name="Zambonelli A."/>
            <person name="Paolocci F."/>
            <person name="Nowrousian M."/>
            <person name="Ottonello S."/>
            <person name="Baldrian P."/>
            <person name="Spatafora J.W."/>
            <person name="Henrissat B."/>
            <person name="Nagy L.G."/>
            <person name="Aury J.M."/>
            <person name="Wincker P."/>
            <person name="Grigoriev I.V."/>
            <person name="Bonfante P."/>
            <person name="Martin F.M."/>
        </authorList>
    </citation>
    <scope>NUCLEOTIDE SEQUENCE [LARGE SCALE GENOMIC DNA]</scope>
    <source>
        <strain evidence="1 2">ATCC MYA-4762</strain>
    </source>
</reference>
<accession>A0A3N4M1E5</accession>
<dbReference type="InParanoid" id="A0A3N4M1E5"/>
<name>A0A3N4M1E5_9PEZI</name>
<dbReference type="EMBL" id="ML121528">
    <property type="protein sequence ID" value="RPB28857.1"/>
    <property type="molecule type" value="Genomic_DNA"/>
</dbReference>
<dbReference type="OrthoDB" id="2120024at2759"/>
<evidence type="ECO:0000313" key="1">
    <source>
        <dbReference type="EMBL" id="RPB28857.1"/>
    </source>
</evidence>
<gene>
    <name evidence="1" type="ORF">L211DRAFT_832734</name>
</gene>